<dbReference type="Proteomes" id="UP000027178">
    <property type="component" value="Unassembled WGS sequence"/>
</dbReference>
<dbReference type="PATRIC" id="fig|1348663.4.peg.6255"/>
<gene>
    <name evidence="2" type="ORF">KCH_64640</name>
</gene>
<dbReference type="AlphaFoldDB" id="A0A066YP50"/>
<feature type="region of interest" description="Disordered" evidence="1">
    <location>
        <begin position="34"/>
        <end position="63"/>
    </location>
</feature>
<dbReference type="HOGENOM" id="CLU_2879934_0_0_11"/>
<comment type="caution">
    <text evidence="2">The sequence shown here is derived from an EMBL/GenBank/DDBJ whole genome shotgun (WGS) entry which is preliminary data.</text>
</comment>
<protein>
    <submittedName>
        <fullName evidence="2">Uncharacterized protein</fullName>
    </submittedName>
</protein>
<evidence type="ECO:0000256" key="1">
    <source>
        <dbReference type="SAM" id="MobiDB-lite"/>
    </source>
</evidence>
<dbReference type="EMBL" id="JNBY01000131">
    <property type="protein sequence ID" value="KDN81744.1"/>
    <property type="molecule type" value="Genomic_DNA"/>
</dbReference>
<organism evidence="2 3">
    <name type="scientific">Kitasatospora cheerisanensis KCTC 2395</name>
    <dbReference type="NCBI Taxonomy" id="1348663"/>
    <lineage>
        <taxon>Bacteria</taxon>
        <taxon>Bacillati</taxon>
        <taxon>Actinomycetota</taxon>
        <taxon>Actinomycetes</taxon>
        <taxon>Kitasatosporales</taxon>
        <taxon>Streptomycetaceae</taxon>
        <taxon>Kitasatospora</taxon>
    </lineage>
</organism>
<evidence type="ECO:0000313" key="2">
    <source>
        <dbReference type="EMBL" id="KDN81744.1"/>
    </source>
</evidence>
<name>A0A066YP50_9ACTN</name>
<sequence>MNATRTARTALVGLLAAGVAVLLGVSTAPAAHSAGSLRAERAAAAAPVNPAPVETGEDVTWGQ</sequence>
<dbReference type="RefSeq" id="WP_035868238.1">
    <property type="nucleotide sequence ID" value="NZ_KK853997.1"/>
</dbReference>
<keyword evidence="3" id="KW-1185">Reference proteome</keyword>
<evidence type="ECO:0000313" key="3">
    <source>
        <dbReference type="Proteomes" id="UP000027178"/>
    </source>
</evidence>
<reference evidence="2 3" key="1">
    <citation type="submission" date="2014-05" db="EMBL/GenBank/DDBJ databases">
        <title>Draft Genome Sequence of Kitasatospora cheerisanensis KCTC 2395.</title>
        <authorList>
            <person name="Nam D.H."/>
        </authorList>
    </citation>
    <scope>NUCLEOTIDE SEQUENCE [LARGE SCALE GENOMIC DNA]</scope>
    <source>
        <strain evidence="2 3">KCTC 2395</strain>
    </source>
</reference>
<proteinExistence type="predicted"/>
<accession>A0A066YP50</accession>
<feature type="compositionally biased region" description="Low complexity" evidence="1">
    <location>
        <begin position="42"/>
        <end position="54"/>
    </location>
</feature>